<dbReference type="Proteomes" id="UP000005297">
    <property type="component" value="Unassembled WGS sequence"/>
</dbReference>
<reference evidence="13 14" key="1">
    <citation type="submission" date="2006-09" db="EMBL/GenBank/DDBJ databases">
        <authorList>
            <person name="Emerson D."/>
            <person name="Ferriera S."/>
            <person name="Johnson J."/>
            <person name="Kravitz S."/>
            <person name="Halpern A."/>
            <person name="Remington K."/>
            <person name="Beeson K."/>
            <person name="Tran B."/>
            <person name="Rogers Y.-H."/>
            <person name="Friedman R."/>
            <person name="Venter J.C."/>
        </authorList>
    </citation>
    <scope>NUCLEOTIDE SEQUENCE [LARGE SCALE GENOMIC DNA]</scope>
    <source>
        <strain evidence="13 14">PV-1</strain>
    </source>
</reference>
<dbReference type="STRING" id="314344.AL013_10080"/>
<dbReference type="InterPro" id="IPR051402">
    <property type="entry name" value="KPR-Related"/>
</dbReference>
<evidence type="ECO:0000256" key="4">
    <source>
        <dbReference type="ARBA" id="ARBA00019465"/>
    </source>
</evidence>
<gene>
    <name evidence="13" type="ORF">SPV1_13654</name>
</gene>
<dbReference type="FunFam" id="1.10.1040.10:FF:000017">
    <property type="entry name" value="2-dehydropantoate 2-reductase"/>
    <property type="match status" value="1"/>
</dbReference>
<dbReference type="Pfam" id="PF02558">
    <property type="entry name" value="ApbA"/>
    <property type="match status" value="1"/>
</dbReference>
<evidence type="ECO:0000256" key="3">
    <source>
        <dbReference type="ARBA" id="ARBA00013014"/>
    </source>
</evidence>
<evidence type="ECO:0000256" key="7">
    <source>
        <dbReference type="ARBA" id="ARBA00023002"/>
    </source>
</evidence>
<comment type="function">
    <text evidence="10">Catalyzes the NADPH-dependent reduction of ketopantoate into pantoic acid.</text>
</comment>
<comment type="pathway">
    <text evidence="1 10">Cofactor biosynthesis; (R)-pantothenate biosynthesis; (R)-pantoate from 3-methyl-2-oxobutanoate: step 2/2.</text>
</comment>
<evidence type="ECO:0000256" key="1">
    <source>
        <dbReference type="ARBA" id="ARBA00004994"/>
    </source>
</evidence>
<dbReference type="Pfam" id="PF08546">
    <property type="entry name" value="ApbA_C"/>
    <property type="match status" value="1"/>
</dbReference>
<comment type="catalytic activity">
    <reaction evidence="9 10">
        <text>(R)-pantoate + NADP(+) = 2-dehydropantoate + NADPH + H(+)</text>
        <dbReference type="Rhea" id="RHEA:16233"/>
        <dbReference type="ChEBI" id="CHEBI:11561"/>
        <dbReference type="ChEBI" id="CHEBI:15378"/>
        <dbReference type="ChEBI" id="CHEBI:15980"/>
        <dbReference type="ChEBI" id="CHEBI:57783"/>
        <dbReference type="ChEBI" id="CHEBI:58349"/>
        <dbReference type="EC" id="1.1.1.169"/>
    </reaction>
</comment>
<evidence type="ECO:0000259" key="11">
    <source>
        <dbReference type="Pfam" id="PF02558"/>
    </source>
</evidence>
<dbReference type="InterPro" id="IPR013328">
    <property type="entry name" value="6PGD_dom2"/>
</dbReference>
<dbReference type="GO" id="GO:0015940">
    <property type="term" value="P:pantothenate biosynthetic process"/>
    <property type="evidence" value="ECO:0007669"/>
    <property type="project" value="UniProtKB-UniPathway"/>
</dbReference>
<dbReference type="SUPFAM" id="SSF51735">
    <property type="entry name" value="NAD(P)-binding Rossmann-fold domains"/>
    <property type="match status" value="1"/>
</dbReference>
<comment type="caution">
    <text evidence="13">The sequence shown here is derived from an EMBL/GenBank/DDBJ whole genome shotgun (WGS) entry which is preliminary data.</text>
</comment>
<dbReference type="InterPro" id="IPR003710">
    <property type="entry name" value="ApbA"/>
</dbReference>
<dbReference type="AlphaFoldDB" id="Q0EZS1"/>
<dbReference type="SUPFAM" id="SSF48179">
    <property type="entry name" value="6-phosphogluconate dehydrogenase C-terminal domain-like"/>
    <property type="match status" value="1"/>
</dbReference>
<evidence type="ECO:0000256" key="10">
    <source>
        <dbReference type="RuleBase" id="RU362068"/>
    </source>
</evidence>
<sequence length="302" mass="31965">MRIGFVGAGAVGCHYGSKLIQSGEDVLLLARGAHLQALQQGLIHESEGERLQLAVDATDDVARLADCNVVVLSCKMTGLKELLSALQGCLSEDAMLVSLQNGVQAPDMLAEAFPDHAVVAGTAFIGVRLESPGHIIHSAAGGIRLGLWREGRGSALLPALNEALCAAGVASDIDADPAAMLWRKLLWNCGFNAITAITRRYAREVAANDETLQMVRAAMQETVALANELSVAIDASDIDRHIDVTLAMGPVKTSMWQDVEAGHVSEVDYMNGYVAERSESLGLAAPVNRMLTTLMHALTKAG</sequence>
<dbReference type="EMBL" id="AATS01000006">
    <property type="protein sequence ID" value="EAU54633.1"/>
    <property type="molecule type" value="Genomic_DNA"/>
</dbReference>
<dbReference type="InterPro" id="IPR036291">
    <property type="entry name" value="NAD(P)-bd_dom_sf"/>
</dbReference>
<keyword evidence="6 10" id="KW-0521">NADP</keyword>
<dbReference type="RefSeq" id="WP_009850243.1">
    <property type="nucleotide sequence ID" value="NZ_DS022294.1"/>
</dbReference>
<protein>
    <recommendedName>
        <fullName evidence="4 10">2-dehydropantoate 2-reductase</fullName>
        <ecNumber evidence="3 10">1.1.1.169</ecNumber>
    </recommendedName>
    <alternativeName>
        <fullName evidence="8 10">Ketopantoate reductase</fullName>
    </alternativeName>
</protein>
<keyword evidence="7 10" id="KW-0560">Oxidoreductase</keyword>
<dbReference type="InterPro" id="IPR008927">
    <property type="entry name" value="6-PGluconate_DH-like_C_sf"/>
</dbReference>
<dbReference type="GO" id="GO:0008677">
    <property type="term" value="F:2-dehydropantoate 2-reductase activity"/>
    <property type="evidence" value="ECO:0007669"/>
    <property type="project" value="UniProtKB-EC"/>
</dbReference>
<dbReference type="HOGENOM" id="CLU_031468_6_1_0"/>
<dbReference type="InParanoid" id="Q0EZS1"/>
<evidence type="ECO:0000256" key="6">
    <source>
        <dbReference type="ARBA" id="ARBA00022857"/>
    </source>
</evidence>
<proteinExistence type="inferred from homology"/>
<accession>Q0EZS1</accession>
<dbReference type="EC" id="1.1.1.169" evidence="3 10"/>
<dbReference type="eggNOG" id="COG1893">
    <property type="taxonomic scope" value="Bacteria"/>
</dbReference>
<dbReference type="NCBIfam" id="TIGR00745">
    <property type="entry name" value="apbA_panE"/>
    <property type="match status" value="1"/>
</dbReference>
<dbReference type="UniPathway" id="UPA00028">
    <property type="reaction ID" value="UER00004"/>
</dbReference>
<dbReference type="InterPro" id="IPR013332">
    <property type="entry name" value="KPR_N"/>
</dbReference>
<keyword evidence="5 10" id="KW-0566">Pantothenate biosynthesis</keyword>
<dbReference type="PANTHER" id="PTHR21708:SF26">
    <property type="entry name" value="2-DEHYDROPANTOATE 2-REDUCTASE"/>
    <property type="match status" value="1"/>
</dbReference>
<comment type="similarity">
    <text evidence="2 10">Belongs to the ketopantoate reductase family.</text>
</comment>
<evidence type="ECO:0000259" key="12">
    <source>
        <dbReference type="Pfam" id="PF08546"/>
    </source>
</evidence>
<evidence type="ECO:0000313" key="14">
    <source>
        <dbReference type="Proteomes" id="UP000005297"/>
    </source>
</evidence>
<feature type="domain" description="Ketopantoate reductase N-terminal" evidence="11">
    <location>
        <begin position="3"/>
        <end position="149"/>
    </location>
</feature>
<organism evidence="13 14">
    <name type="scientific">Mariprofundus ferrooxydans PV-1</name>
    <dbReference type="NCBI Taxonomy" id="314345"/>
    <lineage>
        <taxon>Bacteria</taxon>
        <taxon>Pseudomonadati</taxon>
        <taxon>Pseudomonadota</taxon>
        <taxon>Candidatius Mariprofundia</taxon>
        <taxon>Mariprofundales</taxon>
        <taxon>Mariprofundaceae</taxon>
        <taxon>Mariprofundus</taxon>
    </lineage>
</organism>
<evidence type="ECO:0000256" key="2">
    <source>
        <dbReference type="ARBA" id="ARBA00007870"/>
    </source>
</evidence>
<dbReference type="GO" id="GO:0005737">
    <property type="term" value="C:cytoplasm"/>
    <property type="evidence" value="ECO:0007669"/>
    <property type="project" value="TreeGrafter"/>
</dbReference>
<keyword evidence="14" id="KW-1185">Reference proteome</keyword>
<name>Q0EZS1_9PROT</name>
<dbReference type="InterPro" id="IPR013752">
    <property type="entry name" value="KPA_reductase"/>
</dbReference>
<dbReference type="OrthoDB" id="5333395at2"/>
<feature type="domain" description="Ketopantoate reductase C-terminal" evidence="12">
    <location>
        <begin position="180"/>
        <end position="298"/>
    </location>
</feature>
<dbReference type="Gene3D" id="1.10.1040.10">
    <property type="entry name" value="N-(1-d-carboxylethyl)-l-norvaline Dehydrogenase, domain 2"/>
    <property type="match status" value="1"/>
</dbReference>
<dbReference type="Gene3D" id="3.40.50.720">
    <property type="entry name" value="NAD(P)-binding Rossmann-like Domain"/>
    <property type="match status" value="1"/>
</dbReference>
<evidence type="ECO:0000313" key="13">
    <source>
        <dbReference type="EMBL" id="EAU54633.1"/>
    </source>
</evidence>
<evidence type="ECO:0000256" key="5">
    <source>
        <dbReference type="ARBA" id="ARBA00022655"/>
    </source>
</evidence>
<evidence type="ECO:0000256" key="9">
    <source>
        <dbReference type="ARBA" id="ARBA00048793"/>
    </source>
</evidence>
<evidence type="ECO:0000256" key="8">
    <source>
        <dbReference type="ARBA" id="ARBA00032024"/>
    </source>
</evidence>
<dbReference type="PANTHER" id="PTHR21708">
    <property type="entry name" value="PROBABLE 2-DEHYDROPANTOATE 2-REDUCTASE"/>
    <property type="match status" value="1"/>
</dbReference>
<dbReference type="FunCoup" id="Q0EZS1">
    <property type="interactions" value="313"/>
</dbReference>